<dbReference type="PROSITE" id="PS50206">
    <property type="entry name" value="RHODANESE_3"/>
    <property type="match status" value="1"/>
</dbReference>
<evidence type="ECO:0000313" key="2">
    <source>
        <dbReference type="EMBL" id="SVD35287.1"/>
    </source>
</evidence>
<dbReference type="Gene3D" id="3.40.250.10">
    <property type="entry name" value="Rhodanese-like domain"/>
    <property type="match status" value="1"/>
</dbReference>
<gene>
    <name evidence="2" type="ORF">METZ01_LOCUS388141</name>
</gene>
<dbReference type="InterPro" id="IPR036866">
    <property type="entry name" value="RibonucZ/Hydroxyglut_hydro"/>
</dbReference>
<dbReference type="SUPFAM" id="SSF52821">
    <property type="entry name" value="Rhodanese/Cell cycle control phosphatase"/>
    <property type="match status" value="1"/>
</dbReference>
<dbReference type="SUPFAM" id="SSF56281">
    <property type="entry name" value="Metallo-hydrolase/oxidoreductase"/>
    <property type="match status" value="1"/>
</dbReference>
<dbReference type="GO" id="GO:0006749">
    <property type="term" value="P:glutathione metabolic process"/>
    <property type="evidence" value="ECO:0007669"/>
    <property type="project" value="TreeGrafter"/>
</dbReference>
<sequence>MLSGAARVDLLGSRVAPYLARWLYQTIHGKLLKLPDSVQIYPTHGGGSFCSAAAVGGGEIPTSIGAEKEHNPFAAHTEEDAFVNFALTGLRSYPSYYRYMADINRRGPDVLGGVPGLASLTPLSVRNQLDENAIMVYARGERIFNHEHVPGSFAVPFGDNFATWVGWLVPWGQSLVQLSAETSHHDAMVRQLIRIGFDRVNGYLDGGIDTWKTSGLPVETSDGIDLDALKGLSDGT</sequence>
<feature type="domain" description="Rhodanese" evidence="1">
    <location>
        <begin position="204"/>
        <end position="220"/>
    </location>
</feature>
<organism evidence="2">
    <name type="scientific">marine metagenome</name>
    <dbReference type="NCBI Taxonomy" id="408172"/>
    <lineage>
        <taxon>unclassified sequences</taxon>
        <taxon>metagenomes</taxon>
        <taxon>ecological metagenomes</taxon>
    </lineage>
</organism>
<dbReference type="InterPro" id="IPR001763">
    <property type="entry name" value="Rhodanese-like_dom"/>
</dbReference>
<dbReference type="AlphaFoldDB" id="A0A382UMI8"/>
<dbReference type="PANTHER" id="PTHR43084">
    <property type="entry name" value="PERSULFIDE DIOXYGENASE ETHE1"/>
    <property type="match status" value="1"/>
</dbReference>
<proteinExistence type="predicted"/>
<name>A0A382UMI8_9ZZZZ</name>
<dbReference type="GO" id="GO:0050313">
    <property type="term" value="F:sulfur dioxygenase activity"/>
    <property type="evidence" value="ECO:0007669"/>
    <property type="project" value="TreeGrafter"/>
</dbReference>
<protein>
    <recommendedName>
        <fullName evidence="1">Rhodanese domain-containing protein</fullName>
    </recommendedName>
</protein>
<dbReference type="Gene3D" id="3.60.15.10">
    <property type="entry name" value="Ribonuclease Z/Hydroxyacylglutathione hydrolase-like"/>
    <property type="match status" value="1"/>
</dbReference>
<dbReference type="InterPro" id="IPR051682">
    <property type="entry name" value="Mito_Persulfide_Diox"/>
</dbReference>
<feature type="non-terminal residue" evidence="2">
    <location>
        <position position="236"/>
    </location>
</feature>
<dbReference type="PANTHER" id="PTHR43084:SF1">
    <property type="entry name" value="PERSULFIDE DIOXYGENASE ETHE1, MITOCHONDRIAL"/>
    <property type="match status" value="1"/>
</dbReference>
<dbReference type="InterPro" id="IPR036873">
    <property type="entry name" value="Rhodanese-like_dom_sf"/>
</dbReference>
<accession>A0A382UMI8</accession>
<reference evidence="2" key="1">
    <citation type="submission" date="2018-05" db="EMBL/GenBank/DDBJ databases">
        <authorList>
            <person name="Lanie J.A."/>
            <person name="Ng W.-L."/>
            <person name="Kazmierczak K.M."/>
            <person name="Andrzejewski T.M."/>
            <person name="Davidsen T.M."/>
            <person name="Wayne K.J."/>
            <person name="Tettelin H."/>
            <person name="Glass J.I."/>
            <person name="Rusch D."/>
            <person name="Podicherti R."/>
            <person name="Tsui H.-C.T."/>
            <person name="Winkler M.E."/>
        </authorList>
    </citation>
    <scope>NUCLEOTIDE SEQUENCE</scope>
</reference>
<dbReference type="GO" id="GO:0070813">
    <property type="term" value="P:hydrogen sulfide metabolic process"/>
    <property type="evidence" value="ECO:0007669"/>
    <property type="project" value="TreeGrafter"/>
</dbReference>
<evidence type="ECO:0000259" key="1">
    <source>
        <dbReference type="PROSITE" id="PS50206"/>
    </source>
</evidence>
<dbReference type="EMBL" id="UINC01145261">
    <property type="protein sequence ID" value="SVD35287.1"/>
    <property type="molecule type" value="Genomic_DNA"/>
</dbReference>